<keyword evidence="1" id="KW-0479">Metal-binding</keyword>
<feature type="compositionally biased region" description="Basic residues" evidence="2">
    <location>
        <begin position="1"/>
        <end position="12"/>
    </location>
</feature>
<dbReference type="Proteomes" id="UP000558688">
    <property type="component" value="Unassembled WGS sequence"/>
</dbReference>
<feature type="region of interest" description="Disordered" evidence="2">
    <location>
        <begin position="1"/>
        <end position="76"/>
    </location>
</feature>
<comment type="caution">
    <text evidence="4">The sequence shown here is derived from an EMBL/GenBank/DDBJ whole genome shotgun (WGS) entry which is preliminary data.</text>
</comment>
<reference evidence="4" key="1">
    <citation type="submission" date="2020-02" db="EMBL/GenBank/DDBJ databases">
        <title>Identification and distribution of gene clusters putatively required for synthesis of sphingolipid metabolism inhibitors in phylogenetically diverse species of the filamentous fungus Fusarium.</title>
        <authorList>
            <person name="Kim H.-S."/>
            <person name="Busman M."/>
            <person name="Brown D.W."/>
            <person name="Divon H."/>
            <person name="Uhlig S."/>
            <person name="Proctor R.H."/>
        </authorList>
    </citation>
    <scope>NUCLEOTIDE SEQUENCE [LARGE SCALE GENOMIC DNA]</scope>
    <source>
        <strain evidence="4">NRRL 39464</strain>
    </source>
</reference>
<dbReference type="GO" id="GO:0003676">
    <property type="term" value="F:nucleic acid binding"/>
    <property type="evidence" value="ECO:0007669"/>
    <property type="project" value="InterPro"/>
</dbReference>
<feature type="non-terminal residue" evidence="4">
    <location>
        <position position="1"/>
    </location>
</feature>
<dbReference type="EMBL" id="JAAFOW010004032">
    <property type="protein sequence ID" value="KAF5241855.1"/>
    <property type="molecule type" value="Genomic_DNA"/>
</dbReference>
<dbReference type="GO" id="GO:0008270">
    <property type="term" value="F:zinc ion binding"/>
    <property type="evidence" value="ECO:0007669"/>
    <property type="project" value="UniProtKB-KW"/>
</dbReference>
<name>A0A8H4Z9D4_FUSOX</name>
<proteinExistence type="predicted"/>
<dbReference type="PROSITE" id="PS50158">
    <property type="entry name" value="ZF_CCHC"/>
    <property type="match status" value="1"/>
</dbReference>
<protein>
    <recommendedName>
        <fullName evidence="3">CCHC-type domain-containing protein</fullName>
    </recommendedName>
</protein>
<keyword evidence="1" id="KW-0863">Zinc-finger</keyword>
<feature type="compositionally biased region" description="Low complexity" evidence="2">
    <location>
        <begin position="58"/>
        <end position="76"/>
    </location>
</feature>
<dbReference type="AlphaFoldDB" id="A0A8H4Z9D4"/>
<evidence type="ECO:0000256" key="2">
    <source>
        <dbReference type="SAM" id="MobiDB-lite"/>
    </source>
</evidence>
<dbReference type="Gene3D" id="4.10.60.10">
    <property type="entry name" value="Zinc finger, CCHC-type"/>
    <property type="match status" value="1"/>
</dbReference>
<evidence type="ECO:0000313" key="5">
    <source>
        <dbReference type="Proteomes" id="UP000558688"/>
    </source>
</evidence>
<organism evidence="4 5">
    <name type="scientific">Fusarium oxysporum</name>
    <name type="common">Fusarium vascular wilt</name>
    <dbReference type="NCBI Taxonomy" id="5507"/>
    <lineage>
        <taxon>Eukaryota</taxon>
        <taxon>Fungi</taxon>
        <taxon>Dikarya</taxon>
        <taxon>Ascomycota</taxon>
        <taxon>Pezizomycotina</taxon>
        <taxon>Sordariomycetes</taxon>
        <taxon>Hypocreomycetidae</taxon>
        <taxon>Hypocreales</taxon>
        <taxon>Nectriaceae</taxon>
        <taxon>Fusarium</taxon>
        <taxon>Fusarium oxysporum species complex</taxon>
    </lineage>
</organism>
<dbReference type="InterPro" id="IPR036875">
    <property type="entry name" value="Znf_CCHC_sf"/>
</dbReference>
<feature type="compositionally biased region" description="Gly residues" evidence="2">
    <location>
        <begin position="13"/>
        <end position="24"/>
    </location>
</feature>
<feature type="compositionally biased region" description="Basic and acidic residues" evidence="2">
    <location>
        <begin position="38"/>
        <end position="55"/>
    </location>
</feature>
<feature type="domain" description="CCHC-type" evidence="3">
    <location>
        <begin position="29"/>
        <end position="43"/>
    </location>
</feature>
<evidence type="ECO:0000313" key="4">
    <source>
        <dbReference type="EMBL" id="KAF5241855.1"/>
    </source>
</evidence>
<keyword evidence="1" id="KW-0862">Zinc</keyword>
<sequence length="153" mass="15729">MGGRGGGRRGRGGGRGGHNGGVKRSGGNCYNCNSPYHQRKDCPTRDRPRHDRASRQEALPAAPPVAALPAPATTATPAAPALAPTLVPAPPLSLAPSELSAVIFPLDPVEFEAEGLDTPMSDLPAVPQANVCSAAVVQDPEQLEAARLMVIQA</sequence>
<evidence type="ECO:0000256" key="1">
    <source>
        <dbReference type="PROSITE-ProRule" id="PRU00047"/>
    </source>
</evidence>
<gene>
    <name evidence="4" type="ORF">FOXYS1_15387</name>
</gene>
<accession>A0A8H4Z9D4</accession>
<dbReference type="SMART" id="SM00343">
    <property type="entry name" value="ZnF_C2HC"/>
    <property type="match status" value="1"/>
</dbReference>
<dbReference type="InterPro" id="IPR001878">
    <property type="entry name" value="Znf_CCHC"/>
</dbReference>
<evidence type="ECO:0000259" key="3">
    <source>
        <dbReference type="PROSITE" id="PS50158"/>
    </source>
</evidence>
<dbReference type="SUPFAM" id="SSF57756">
    <property type="entry name" value="Retrovirus zinc finger-like domains"/>
    <property type="match status" value="1"/>
</dbReference>